<reference evidence="3 4" key="1">
    <citation type="submission" date="2017-06" db="EMBL/GenBank/DDBJ databases">
        <title>Comparative genomic analysis of Ambrosia Fusariam Clade fungi.</title>
        <authorList>
            <person name="Stajich J.E."/>
            <person name="Carrillo J."/>
            <person name="Kijimoto T."/>
            <person name="Eskalen A."/>
            <person name="O'Donnell K."/>
            <person name="Kasson M."/>
        </authorList>
    </citation>
    <scope>NUCLEOTIDE SEQUENCE [LARGE SCALE GENOMIC DNA]</scope>
    <source>
        <strain evidence="3 4">UCR1854</strain>
    </source>
</reference>
<evidence type="ECO:0000313" key="3">
    <source>
        <dbReference type="EMBL" id="RTE76399.1"/>
    </source>
</evidence>
<dbReference type="AlphaFoldDB" id="A0A430LKZ3"/>
<feature type="compositionally biased region" description="Polar residues" evidence="1">
    <location>
        <begin position="40"/>
        <end position="49"/>
    </location>
</feature>
<name>A0A430LKZ3_9HYPO</name>
<protein>
    <recommendedName>
        <fullName evidence="2">Protein kinase domain-containing protein</fullName>
    </recommendedName>
</protein>
<dbReference type="InterPro" id="IPR000719">
    <property type="entry name" value="Prot_kinase_dom"/>
</dbReference>
<dbReference type="EMBL" id="MIKF01000153">
    <property type="protein sequence ID" value="RTE76399.1"/>
    <property type="molecule type" value="Genomic_DNA"/>
</dbReference>
<dbReference type="PANTHER" id="PTHR24359:SF1">
    <property type="entry name" value="INHIBITOR OF NUCLEAR FACTOR KAPPA-B KINASE EPSILON SUBUNIT HOMOLOG 1-RELATED"/>
    <property type="match status" value="1"/>
</dbReference>
<dbReference type="PANTHER" id="PTHR24359">
    <property type="entry name" value="SERINE/THREONINE-PROTEIN KINASE SBK1"/>
    <property type="match status" value="1"/>
</dbReference>
<dbReference type="SMART" id="SM00220">
    <property type="entry name" value="S_TKc"/>
    <property type="match status" value="1"/>
</dbReference>
<dbReference type="SUPFAM" id="SSF56112">
    <property type="entry name" value="Protein kinase-like (PK-like)"/>
    <property type="match status" value="1"/>
</dbReference>
<proteinExistence type="predicted"/>
<feature type="region of interest" description="Disordered" evidence="1">
    <location>
        <begin position="31"/>
        <end position="57"/>
    </location>
</feature>
<gene>
    <name evidence="3" type="ORF">BHE90_009124</name>
</gene>
<dbReference type="PROSITE" id="PS50011">
    <property type="entry name" value="PROTEIN_KINASE_DOM"/>
    <property type="match status" value="1"/>
</dbReference>
<sequence length="680" mass="77484">MNDGDKESLLLRHIGDHLKALALFSLPSLSTDPANDEQKSSSGAQLPTNDDSKADPSVNNQIVTQVDEDLEGSLNFNDDPHSFMDATGSKTIINEEHATNVPSDLDTNLEWKFASSEHEALEHDPVLQNLRKHGENQQMNSSEESHRQTDLYMQIINSFILSVFDDPTSYFLPNGAIDSLVTKDSVHRELWAEPSSLAQDKAEVESLVEFVLASAKRLFATAIMLGHSHQFLQKWMQWFQDQDITDDSLPLQVSWWEENCWHETLEERIPPVDATYNDSRSSSINKDLWPLSVVENFCFKQQWFLVPIFSDTGLSYDLEPGTILPFTERDPGVEDGGVEGITQYRIHERHMDQPTMDADRPYYVAVRQVRLNAHYENTTLGWKTETNTLRSLNSLGHEHIVRFLSAFRIGQEDDGHFMFEWANGGNLPNLWYTFHRPELTSGLVKAAFRQMGGLADAIDSVYFTVGPLYPRHGDLKPENIFWFKSHDENEFGTLKIFGWGFEDQVQYGEAKRYEAPELHTANGPAGVRSHLSDIWSMGCIMFECLIWLMYGVDMLERFSHASKSWVLSQGTFFYEDDMDGPPIVTLDAVVSEWMDRMEDDPACEVGTTALGNLLELIRTRLLVVKLPREPGLDWNSHVGLSHQKGERCTSGELKERMRKILENETEEYWLAAQPKSPPTI</sequence>
<feature type="domain" description="Protein kinase" evidence="2">
    <location>
        <begin position="327"/>
        <end position="680"/>
    </location>
</feature>
<dbReference type="Pfam" id="PF00069">
    <property type="entry name" value="Pkinase"/>
    <property type="match status" value="1"/>
</dbReference>
<accession>A0A430LKZ3</accession>
<dbReference type="Gene3D" id="1.10.510.10">
    <property type="entry name" value="Transferase(Phosphotransferase) domain 1"/>
    <property type="match status" value="1"/>
</dbReference>
<evidence type="ECO:0000256" key="1">
    <source>
        <dbReference type="SAM" id="MobiDB-lite"/>
    </source>
</evidence>
<evidence type="ECO:0000259" key="2">
    <source>
        <dbReference type="PROSITE" id="PS50011"/>
    </source>
</evidence>
<evidence type="ECO:0000313" key="4">
    <source>
        <dbReference type="Proteomes" id="UP000287124"/>
    </source>
</evidence>
<keyword evidence="4" id="KW-1185">Reference proteome</keyword>
<dbReference type="InterPro" id="IPR011009">
    <property type="entry name" value="Kinase-like_dom_sf"/>
</dbReference>
<dbReference type="Proteomes" id="UP000287124">
    <property type="component" value="Unassembled WGS sequence"/>
</dbReference>
<organism evidence="3 4">
    <name type="scientific">Fusarium euwallaceae</name>
    <dbReference type="NCBI Taxonomy" id="1147111"/>
    <lineage>
        <taxon>Eukaryota</taxon>
        <taxon>Fungi</taxon>
        <taxon>Dikarya</taxon>
        <taxon>Ascomycota</taxon>
        <taxon>Pezizomycotina</taxon>
        <taxon>Sordariomycetes</taxon>
        <taxon>Hypocreomycetidae</taxon>
        <taxon>Hypocreales</taxon>
        <taxon>Nectriaceae</taxon>
        <taxon>Fusarium</taxon>
        <taxon>Fusarium solani species complex</taxon>
    </lineage>
</organism>
<dbReference type="GO" id="GO:0005524">
    <property type="term" value="F:ATP binding"/>
    <property type="evidence" value="ECO:0007669"/>
    <property type="project" value="InterPro"/>
</dbReference>
<dbReference type="GO" id="GO:0004674">
    <property type="term" value="F:protein serine/threonine kinase activity"/>
    <property type="evidence" value="ECO:0007669"/>
    <property type="project" value="TreeGrafter"/>
</dbReference>
<comment type="caution">
    <text evidence="3">The sequence shown here is derived from an EMBL/GenBank/DDBJ whole genome shotgun (WGS) entry which is preliminary data.</text>
</comment>